<feature type="domain" description="Outer membrane channel protein CpnT-like N-terminal" evidence="2">
    <location>
        <begin position="14"/>
        <end position="142"/>
    </location>
</feature>
<evidence type="ECO:0000259" key="2">
    <source>
        <dbReference type="Pfam" id="PF25547"/>
    </source>
</evidence>
<dbReference type="EMBL" id="BCSZ01000053">
    <property type="protein sequence ID" value="GAT05206.1"/>
    <property type="molecule type" value="Genomic_DNA"/>
</dbReference>
<proteinExistence type="predicted"/>
<evidence type="ECO:0000313" key="4">
    <source>
        <dbReference type="Proteomes" id="UP000069705"/>
    </source>
</evidence>
<dbReference type="RefSeq" id="WP_003883849.1">
    <property type="nucleotide sequence ID" value="NZ_BCSZ01000053.1"/>
</dbReference>
<evidence type="ECO:0000256" key="1">
    <source>
        <dbReference type="SAM" id="MobiDB-lite"/>
    </source>
</evidence>
<accession>A0A100WVK4</accession>
<gene>
    <name evidence="3" type="ORF">RMCFA_5317</name>
</gene>
<reference evidence="3 4" key="1">
    <citation type="journal article" date="2016" name="Genome Announc.">
        <title>Draft Genome Sequences of Five Rapidly Growing Mycobacterium Species, M. thermoresistibile, M. fortuitum subsp. acetamidolyticum, M. canariasense, M. brisbanense, and M. novocastrense.</title>
        <authorList>
            <person name="Katahira K."/>
            <person name="Ogura Y."/>
            <person name="Gotoh Y."/>
            <person name="Hayashi T."/>
        </authorList>
    </citation>
    <scope>NUCLEOTIDE SEQUENCE [LARGE SCALE GENOMIC DNA]</scope>
    <source>
        <strain evidence="3 4">JCM6368</strain>
    </source>
</reference>
<evidence type="ECO:0000313" key="3">
    <source>
        <dbReference type="EMBL" id="GAT05206.1"/>
    </source>
</evidence>
<dbReference type="Pfam" id="PF25547">
    <property type="entry name" value="WXG100_2"/>
    <property type="match status" value="1"/>
</dbReference>
<protein>
    <recommendedName>
        <fullName evidence="2">Outer membrane channel protein CpnT-like N-terminal domain-containing protein</fullName>
    </recommendedName>
</protein>
<dbReference type="AlphaFoldDB" id="A0A100WVK4"/>
<dbReference type="GeneID" id="93416089"/>
<comment type="caution">
    <text evidence="3">The sequence shown here is derived from an EMBL/GenBank/DDBJ whole genome shotgun (WGS) entry which is preliminary data.</text>
</comment>
<dbReference type="Proteomes" id="UP000069705">
    <property type="component" value="Unassembled WGS sequence"/>
</dbReference>
<dbReference type="InterPro" id="IPR057746">
    <property type="entry name" value="CpnT-like_N"/>
</dbReference>
<feature type="compositionally biased region" description="Gly residues" evidence="1">
    <location>
        <begin position="304"/>
        <end position="318"/>
    </location>
</feature>
<feature type="region of interest" description="Disordered" evidence="1">
    <location>
        <begin position="292"/>
        <end position="318"/>
    </location>
</feature>
<reference evidence="4" key="2">
    <citation type="submission" date="2016-02" db="EMBL/GenBank/DDBJ databases">
        <title>Draft genome sequence of five rapidly growing Mycobacterium species.</title>
        <authorList>
            <person name="Katahira K."/>
            <person name="Gotou Y."/>
            <person name="Iida K."/>
            <person name="Ogura Y."/>
            <person name="Hayashi T."/>
        </authorList>
    </citation>
    <scope>NUCLEOTIDE SEQUENCE [LARGE SCALE GENOMIC DNA]</scope>
    <source>
        <strain evidence="4">JCM6368</strain>
    </source>
</reference>
<sequence length="318" mass="32715">MGDRVTLQIPGPLQWVSYLVGSQWPKGDEDAMYRIGGEWGDRAEQLRDLIPELNRMRASTSAVLQGVTAGTADQQFALLFDGDATVDKLADAMAALGELAESTGKNIEYTKLQILTSLAIAAFEISWALAQTSVTFGASAAEIPLIEASTSAAIQRMVSVALKDVMTDLGKAMTKTTVHRIIKKSGVEAAEALGQELFIQNIQQSKGHQNGYDWNRLGTVALANSVGGATQGTVSIYGQRLVGNSAVKGAAVGYVAGMSKKVTGALATGSEIDPVSVLGSVPTAVTGGVRGRAAAHSNKASTADGGGASAASSGGDGD</sequence>
<name>A0A100WVK4_MYCFO</name>
<organism evidence="3 4">
    <name type="scientific">Mycolicibacterium fortuitum subsp. acetamidolyticum</name>
    <dbReference type="NCBI Taxonomy" id="144550"/>
    <lineage>
        <taxon>Bacteria</taxon>
        <taxon>Bacillati</taxon>
        <taxon>Actinomycetota</taxon>
        <taxon>Actinomycetes</taxon>
        <taxon>Mycobacteriales</taxon>
        <taxon>Mycobacteriaceae</taxon>
        <taxon>Mycolicibacterium</taxon>
    </lineage>
</organism>